<dbReference type="InterPro" id="IPR036179">
    <property type="entry name" value="Ig-like_dom_sf"/>
</dbReference>
<dbReference type="InterPro" id="IPR013783">
    <property type="entry name" value="Ig-like_fold"/>
</dbReference>
<evidence type="ECO:0000313" key="5">
    <source>
        <dbReference type="Proteomes" id="UP001374579"/>
    </source>
</evidence>
<comment type="caution">
    <text evidence="4">The sequence shown here is derived from an EMBL/GenBank/DDBJ whole genome shotgun (WGS) entry which is preliminary data.</text>
</comment>
<evidence type="ECO:0008006" key="6">
    <source>
        <dbReference type="Google" id="ProtNLM"/>
    </source>
</evidence>
<feature type="transmembrane region" description="Helical" evidence="2">
    <location>
        <begin position="300"/>
        <end position="324"/>
    </location>
</feature>
<keyword evidence="3" id="KW-0732">Signal</keyword>
<organism evidence="4 5">
    <name type="scientific">Littorina saxatilis</name>
    <dbReference type="NCBI Taxonomy" id="31220"/>
    <lineage>
        <taxon>Eukaryota</taxon>
        <taxon>Metazoa</taxon>
        <taxon>Spiralia</taxon>
        <taxon>Lophotrochozoa</taxon>
        <taxon>Mollusca</taxon>
        <taxon>Gastropoda</taxon>
        <taxon>Caenogastropoda</taxon>
        <taxon>Littorinimorpha</taxon>
        <taxon>Littorinoidea</taxon>
        <taxon>Littorinidae</taxon>
        <taxon>Littorina</taxon>
    </lineage>
</organism>
<keyword evidence="2" id="KW-0472">Membrane</keyword>
<accession>A0AAN9G8L1</accession>
<proteinExistence type="predicted"/>
<dbReference type="Proteomes" id="UP001374579">
    <property type="component" value="Unassembled WGS sequence"/>
</dbReference>
<evidence type="ECO:0000256" key="3">
    <source>
        <dbReference type="SAM" id="SignalP"/>
    </source>
</evidence>
<keyword evidence="2" id="KW-0812">Transmembrane</keyword>
<dbReference type="EMBL" id="JBAMIC010000012">
    <property type="protein sequence ID" value="KAK7098987.1"/>
    <property type="molecule type" value="Genomic_DNA"/>
</dbReference>
<name>A0AAN9G8L1_9CAEN</name>
<dbReference type="AlphaFoldDB" id="A0AAN9G8L1"/>
<keyword evidence="5" id="KW-1185">Reference proteome</keyword>
<evidence type="ECO:0000256" key="1">
    <source>
        <dbReference type="SAM" id="MobiDB-lite"/>
    </source>
</evidence>
<feature type="region of interest" description="Disordered" evidence="1">
    <location>
        <begin position="344"/>
        <end position="369"/>
    </location>
</feature>
<keyword evidence="2" id="KW-1133">Transmembrane helix</keyword>
<gene>
    <name evidence="4" type="ORF">V1264_003195</name>
</gene>
<dbReference type="Gene3D" id="2.60.40.10">
    <property type="entry name" value="Immunoglobulins"/>
    <property type="match status" value="1"/>
</dbReference>
<evidence type="ECO:0000256" key="2">
    <source>
        <dbReference type="SAM" id="Phobius"/>
    </source>
</evidence>
<dbReference type="SUPFAM" id="SSF48726">
    <property type="entry name" value="Immunoglobulin"/>
    <property type="match status" value="1"/>
</dbReference>
<reference evidence="4 5" key="1">
    <citation type="submission" date="2024-02" db="EMBL/GenBank/DDBJ databases">
        <title>Chromosome-scale genome assembly of the rough periwinkle Littorina saxatilis.</title>
        <authorList>
            <person name="De Jode A."/>
            <person name="Faria R."/>
            <person name="Formenti G."/>
            <person name="Sims Y."/>
            <person name="Smith T.P."/>
            <person name="Tracey A."/>
            <person name="Wood J.M.D."/>
            <person name="Zagrodzka Z.B."/>
            <person name="Johannesson K."/>
            <person name="Butlin R.K."/>
            <person name="Leder E.H."/>
        </authorList>
    </citation>
    <scope>NUCLEOTIDE SEQUENCE [LARGE SCALE GENOMIC DNA]</scope>
    <source>
        <strain evidence="4">Snail1</strain>
        <tissue evidence="4">Muscle</tissue>
    </source>
</reference>
<sequence length="404" mass="44576">MILTAIIFCVPFTLLGMTSAEPKLSLTATHDVTFTCDMSGFEGKMAHLLSLQIVKKRSGDRNVVFAFVDHSGVKPANHLGDIHPYHQLDGNFSIWRKRDSWLKLTIFKIDPNEDGVYACQIHHTAHPADTWIVTWERTVVVDTSDEAAPPRHPKGFSVSVRRSVHAVCEYEAPGNPPNSIKPVSYSALVKEDGTELASWSNNSANHITESRVSTIFVSVERMETSWKIIFEIPRNKCEESWKCHCTVQSFSDSSLTSSSQILPQHSCPHFAVGKKDPLPTSVPTKYNAVNTAGDAPLKHFTLGIFASVAVVVIIVAIVGLVIFCRKRAKRALCKTQRHTPAVDIDLSGQREPLTGQATTTTDTEDVDVDNDQKRQSLLSDSSDKVSVASSVLDLLQVRQETSNV</sequence>
<feature type="signal peptide" evidence="3">
    <location>
        <begin position="1"/>
        <end position="20"/>
    </location>
</feature>
<evidence type="ECO:0000313" key="4">
    <source>
        <dbReference type="EMBL" id="KAK7098987.1"/>
    </source>
</evidence>
<feature type="chain" id="PRO_5042904549" description="Ig-like domain-containing protein" evidence="3">
    <location>
        <begin position="21"/>
        <end position="404"/>
    </location>
</feature>
<protein>
    <recommendedName>
        <fullName evidence="6">Ig-like domain-containing protein</fullName>
    </recommendedName>
</protein>